<dbReference type="AlphaFoldDB" id="A0A177UH74"/>
<evidence type="ECO:0000256" key="5">
    <source>
        <dbReference type="RuleBase" id="RU003682"/>
    </source>
</evidence>
<evidence type="ECO:0000313" key="10">
    <source>
        <dbReference type="Proteomes" id="UP000077671"/>
    </source>
</evidence>
<reference evidence="8" key="3">
    <citation type="submission" date="2020-10" db="EMBL/GenBank/DDBJ databases">
        <authorList>
            <person name="Sedaghatjoo S."/>
        </authorList>
    </citation>
    <scope>NUCLEOTIDE SEQUENCE</scope>
    <source>
        <strain evidence="8">AZH3</strain>
    </source>
</reference>
<reference evidence="9" key="2">
    <citation type="journal article" date="2019" name="IMA Fungus">
        <title>Genome sequencing and comparison of five Tilletia species to identify candidate genes for the detection of regulated species infecting wheat.</title>
        <authorList>
            <person name="Nguyen H.D.T."/>
            <person name="Sultana T."/>
            <person name="Kesanakurti P."/>
            <person name="Hambleton S."/>
        </authorList>
    </citation>
    <scope>NUCLEOTIDE SEQUENCE</scope>
    <source>
        <strain evidence="9">DAOMC 238032</strain>
    </source>
</reference>
<comment type="caution">
    <text evidence="9">The sequence shown here is derived from an EMBL/GenBank/DDBJ whole genome shotgun (WGS) entry which is preliminary data.</text>
</comment>
<reference evidence="9" key="1">
    <citation type="submission" date="2016-04" db="EMBL/GenBank/DDBJ databases">
        <authorList>
            <person name="Nguyen H.D."/>
            <person name="Kesanakurti P."/>
            <person name="Cullis J."/>
            <person name="Levesque C.A."/>
            <person name="Hambleton S."/>
        </authorList>
    </citation>
    <scope>NUCLEOTIDE SEQUENCE</scope>
    <source>
        <strain evidence="9">DAOMC 238032</strain>
    </source>
</reference>
<evidence type="ECO:0000256" key="4">
    <source>
        <dbReference type="ARBA" id="ARBA00023004"/>
    </source>
</evidence>
<protein>
    <recommendedName>
        <fullName evidence="7">Fe2OG dioxygenase domain-containing protein</fullName>
    </recommendedName>
</protein>
<accession>A0A177UH74</accession>
<organism evidence="9 10">
    <name type="scientific">Tilletia caries</name>
    <name type="common">wheat bunt fungus</name>
    <dbReference type="NCBI Taxonomy" id="13290"/>
    <lineage>
        <taxon>Eukaryota</taxon>
        <taxon>Fungi</taxon>
        <taxon>Dikarya</taxon>
        <taxon>Basidiomycota</taxon>
        <taxon>Ustilaginomycotina</taxon>
        <taxon>Exobasidiomycetes</taxon>
        <taxon>Tilletiales</taxon>
        <taxon>Tilletiaceae</taxon>
        <taxon>Tilletia</taxon>
    </lineage>
</organism>
<dbReference type="Gene3D" id="2.60.120.330">
    <property type="entry name" value="B-lactam Antibiotic, Isopenicillin N Synthase, Chain"/>
    <property type="match status" value="1"/>
</dbReference>
<keyword evidence="3 5" id="KW-0560">Oxidoreductase</keyword>
<evidence type="ECO:0000256" key="1">
    <source>
        <dbReference type="ARBA" id="ARBA00008056"/>
    </source>
</evidence>
<evidence type="ECO:0000313" key="8">
    <source>
        <dbReference type="EMBL" id="CAD6952331.1"/>
    </source>
</evidence>
<dbReference type="EMBL" id="LWDD02000187">
    <property type="protein sequence ID" value="KAE8262932.1"/>
    <property type="molecule type" value="Genomic_DNA"/>
</dbReference>
<dbReference type="Proteomes" id="UP000836402">
    <property type="component" value="Unassembled WGS sequence"/>
</dbReference>
<evidence type="ECO:0000313" key="9">
    <source>
        <dbReference type="EMBL" id="KAE8262932.1"/>
    </source>
</evidence>
<dbReference type="PROSITE" id="PS51471">
    <property type="entry name" value="FE2OG_OXY"/>
    <property type="match status" value="1"/>
</dbReference>
<dbReference type="GO" id="GO:0016491">
    <property type="term" value="F:oxidoreductase activity"/>
    <property type="evidence" value="ECO:0007669"/>
    <property type="project" value="UniProtKB-KW"/>
</dbReference>
<feature type="domain" description="Fe2OG dioxygenase" evidence="7">
    <location>
        <begin position="221"/>
        <end position="333"/>
    </location>
</feature>
<dbReference type="InterPro" id="IPR044861">
    <property type="entry name" value="IPNS-like_FE2OG_OXY"/>
</dbReference>
<dbReference type="Proteomes" id="UP000077671">
    <property type="component" value="Unassembled WGS sequence"/>
</dbReference>
<evidence type="ECO:0000256" key="6">
    <source>
        <dbReference type="SAM" id="MobiDB-lite"/>
    </source>
</evidence>
<dbReference type="EMBL" id="CAJHJG010005741">
    <property type="protein sequence ID" value="CAD6952331.1"/>
    <property type="molecule type" value="Genomic_DNA"/>
</dbReference>
<evidence type="ECO:0000256" key="3">
    <source>
        <dbReference type="ARBA" id="ARBA00023002"/>
    </source>
</evidence>
<keyword evidence="11" id="KW-1185">Reference proteome</keyword>
<dbReference type="InterPro" id="IPR005123">
    <property type="entry name" value="Oxoglu/Fe-dep_dioxygenase_dom"/>
</dbReference>
<proteinExistence type="inferred from homology"/>
<dbReference type="SUPFAM" id="SSF51197">
    <property type="entry name" value="Clavaminate synthase-like"/>
    <property type="match status" value="1"/>
</dbReference>
<sequence length="425" mass="46825">MSSKSNSVPFLDYALWAGPSASPASREQFASELRRVSVLGLGFFVLTNSPLDQGGRRERQFDFSRRFFALPLEARQTVSMDHSRHFRGYAKLGDEYTKGLQDLRDQLECGLDREPFPGVDRLSQAQVAAQPYLNLNGPNQFLDEDTLPGHRASTTEWLDVAREVNLQLTIALEVALGLAPDALVGILGDSPADRLAQRQAEAKFAITAQTDHEARYDGPLPYFRAKMIRYPRSANVDGFLKADASSTQGVGPHKDGGWITLLATDSTGGLQVQDFSGGWIDVPHSNHGIIVNFGQQIEKLTRGAVQAATHRVQIADNPESLPDRYSVAFFSMPSMTSQVHALPLSDLSPELINAWRTSGRADAPGNEEEEQGRRHKGTLVSDVPAGDLYGNGQEEFGILAWRGITRSHPTVAARWHQDLVPWQEL</sequence>
<dbReference type="InterPro" id="IPR027443">
    <property type="entry name" value="IPNS-like_sf"/>
</dbReference>
<name>A0A177UH74_9BASI</name>
<dbReference type="InterPro" id="IPR026992">
    <property type="entry name" value="DIOX_N"/>
</dbReference>
<keyword evidence="2 5" id="KW-0479">Metal-binding</keyword>
<evidence type="ECO:0000313" key="11">
    <source>
        <dbReference type="Proteomes" id="UP000836402"/>
    </source>
</evidence>
<feature type="region of interest" description="Disordered" evidence="6">
    <location>
        <begin position="359"/>
        <end position="384"/>
    </location>
</feature>
<dbReference type="PANTHER" id="PTHR10209:SF885">
    <property type="entry name" value="2OG-FE(II) OXYGENASE FAMILY, PUTATIVE (AFU_ORTHOLOGUE AFUA_2G00750)-RELATED"/>
    <property type="match status" value="1"/>
</dbReference>
<dbReference type="PANTHER" id="PTHR10209">
    <property type="entry name" value="OXIDOREDUCTASE, 2OG-FE II OXYGENASE FAMILY PROTEIN"/>
    <property type="match status" value="1"/>
</dbReference>
<dbReference type="Pfam" id="PF14226">
    <property type="entry name" value="DIOX_N"/>
    <property type="match status" value="1"/>
</dbReference>
<keyword evidence="4 5" id="KW-0408">Iron</keyword>
<evidence type="ECO:0000256" key="2">
    <source>
        <dbReference type="ARBA" id="ARBA00022723"/>
    </source>
</evidence>
<gene>
    <name evidence="9" type="ORF">A4X03_0g2070</name>
    <name evidence="8" type="ORF">JKIAZH3_G7855</name>
</gene>
<comment type="similarity">
    <text evidence="1 5">Belongs to the iron/ascorbate-dependent oxidoreductase family.</text>
</comment>
<dbReference type="Pfam" id="PF03171">
    <property type="entry name" value="2OG-FeII_Oxy"/>
    <property type="match status" value="1"/>
</dbReference>
<dbReference type="GO" id="GO:0046872">
    <property type="term" value="F:metal ion binding"/>
    <property type="evidence" value="ECO:0007669"/>
    <property type="project" value="UniProtKB-KW"/>
</dbReference>
<evidence type="ECO:0000259" key="7">
    <source>
        <dbReference type="PROSITE" id="PS51471"/>
    </source>
</evidence>